<feature type="compositionally biased region" description="Polar residues" evidence="1">
    <location>
        <begin position="45"/>
        <end position="54"/>
    </location>
</feature>
<dbReference type="HOGENOM" id="CLU_1608844_0_0_5"/>
<feature type="compositionally biased region" description="Basic and acidic residues" evidence="1">
    <location>
        <begin position="21"/>
        <end position="44"/>
    </location>
</feature>
<keyword evidence="3" id="KW-1185">Reference proteome</keyword>
<dbReference type="KEGG" id="mgm:Mmc1_1628"/>
<feature type="region of interest" description="Disordered" evidence="1">
    <location>
        <begin position="21"/>
        <end position="105"/>
    </location>
</feature>
<evidence type="ECO:0000256" key="1">
    <source>
        <dbReference type="SAM" id="MobiDB-lite"/>
    </source>
</evidence>
<evidence type="ECO:0000313" key="3">
    <source>
        <dbReference type="Proteomes" id="UP000002586"/>
    </source>
</evidence>
<dbReference type="AlphaFoldDB" id="A0L844"/>
<reference evidence="3" key="1">
    <citation type="journal article" date="2009" name="Appl. Environ. Microbiol.">
        <title>Complete genome sequence of the chemolithoautotrophic marine magnetotactic coccus strain MC-1.</title>
        <authorList>
            <person name="Schubbe S."/>
            <person name="Williams T.J."/>
            <person name="Xie G."/>
            <person name="Kiss H.E."/>
            <person name="Brettin T.S."/>
            <person name="Martinez D."/>
            <person name="Ross C.A."/>
            <person name="Schuler D."/>
            <person name="Cox B.L."/>
            <person name="Nealson K.H."/>
            <person name="Bazylinski D.A."/>
        </authorList>
    </citation>
    <scope>NUCLEOTIDE SEQUENCE [LARGE SCALE GENOMIC DNA]</scope>
    <source>
        <strain evidence="3">ATCC BAA-1437 / JCM 17883 / MC-1</strain>
    </source>
</reference>
<dbReference type="STRING" id="156889.Mmc1_1628"/>
<reference evidence="2 3" key="2">
    <citation type="journal article" date="2012" name="Int. J. Syst. Evol. Microbiol.">
        <title>Magnetococcus marinus gen. nov., sp. nov., a marine, magnetotactic bacterium that represents a novel lineage (Magnetococcaceae fam. nov.; Magnetococcales ord. nov.) at the base of the Alphaproteobacteria.</title>
        <authorList>
            <person name="Bazylinski D.A."/>
            <person name="Williams T.J."/>
            <person name="Lefevre C.T."/>
            <person name="Berg R.J."/>
            <person name="Zhang C.L."/>
            <person name="Bowser S.S."/>
            <person name="Dean A.J."/>
            <person name="Beveridge T.J."/>
        </authorList>
    </citation>
    <scope>NUCLEOTIDE SEQUENCE [LARGE SCALE GENOMIC DNA]</scope>
    <source>
        <strain evidence="3">ATCC BAA-1437 / JCM 17883 / MC-1</strain>
    </source>
</reference>
<dbReference type="OrthoDB" id="10018835at2"/>
<proteinExistence type="predicted"/>
<evidence type="ECO:0000313" key="2">
    <source>
        <dbReference type="EMBL" id="ABK44137.1"/>
    </source>
</evidence>
<sequence length="165" mass="19125">MFNPVQNVMVFGLLSAFQREVSRSRDRRDIRTENGKAEAEHHVETTQASNQSPALRQRSKPNVGHTASHEPVESVQRVVRHQEREDDEQASQQQSQQQRDQQVAQHALQMIRANQVAEDTAHYARWHLAPEARRQQLERATQFLVSAMRRNPIYTEPLPDEEESV</sequence>
<name>A0L844_MAGMM</name>
<gene>
    <name evidence="2" type="ordered locus">Mmc1_1628</name>
</gene>
<feature type="compositionally biased region" description="Low complexity" evidence="1">
    <location>
        <begin position="90"/>
        <end position="105"/>
    </location>
</feature>
<dbReference type="EMBL" id="CP000471">
    <property type="protein sequence ID" value="ABK44137.1"/>
    <property type="molecule type" value="Genomic_DNA"/>
</dbReference>
<dbReference type="RefSeq" id="WP_011713285.1">
    <property type="nucleotide sequence ID" value="NC_008576.1"/>
</dbReference>
<protein>
    <submittedName>
        <fullName evidence="2">Uncharacterized protein</fullName>
    </submittedName>
</protein>
<organism evidence="2 3">
    <name type="scientific">Magnetococcus marinus (strain ATCC BAA-1437 / JCM 17883 / MC-1)</name>
    <dbReference type="NCBI Taxonomy" id="156889"/>
    <lineage>
        <taxon>Bacteria</taxon>
        <taxon>Pseudomonadati</taxon>
        <taxon>Pseudomonadota</taxon>
        <taxon>Magnetococcia</taxon>
        <taxon>Magnetococcales</taxon>
        <taxon>Magnetococcaceae</taxon>
        <taxon>Magnetococcus</taxon>
    </lineage>
</organism>
<dbReference type="Proteomes" id="UP000002586">
    <property type="component" value="Chromosome"/>
</dbReference>
<accession>A0L844</accession>